<keyword evidence="3" id="KW-1185">Reference proteome</keyword>
<feature type="region of interest" description="Disordered" evidence="1">
    <location>
        <begin position="38"/>
        <end position="85"/>
    </location>
</feature>
<organism evidence="2 3">
    <name type="scientific">Citricoccus parietis</name>
    <dbReference type="NCBI Taxonomy" id="592307"/>
    <lineage>
        <taxon>Bacteria</taxon>
        <taxon>Bacillati</taxon>
        <taxon>Actinomycetota</taxon>
        <taxon>Actinomycetes</taxon>
        <taxon>Micrococcales</taxon>
        <taxon>Micrococcaceae</taxon>
        <taxon>Citricoccus</taxon>
    </lineage>
</organism>
<proteinExistence type="predicted"/>
<feature type="region of interest" description="Disordered" evidence="1">
    <location>
        <begin position="1"/>
        <end position="21"/>
    </location>
</feature>
<accession>A0ABV5G2V4</accession>
<gene>
    <name evidence="2" type="ORF">ACFFX0_19485</name>
</gene>
<sequence length="85" mass="8100">MNLGSWCRVPSASSRRTAPSGNSVAVVGGCGSFTWNSFSPGTSGAGPGSSLVAPGPTRALNDAGPAPSACSAAPAARTPRVGLGG</sequence>
<evidence type="ECO:0000256" key="1">
    <source>
        <dbReference type="SAM" id="MobiDB-lite"/>
    </source>
</evidence>
<feature type="compositionally biased region" description="Polar residues" evidence="1">
    <location>
        <begin position="11"/>
        <end position="21"/>
    </location>
</feature>
<evidence type="ECO:0000313" key="2">
    <source>
        <dbReference type="EMBL" id="MFB9073260.1"/>
    </source>
</evidence>
<protein>
    <submittedName>
        <fullName evidence="2">Uncharacterized protein</fullName>
    </submittedName>
</protein>
<feature type="compositionally biased region" description="Low complexity" evidence="1">
    <location>
        <begin position="63"/>
        <end position="76"/>
    </location>
</feature>
<name>A0ABV5G2V4_9MICC</name>
<evidence type="ECO:0000313" key="3">
    <source>
        <dbReference type="Proteomes" id="UP001589575"/>
    </source>
</evidence>
<comment type="caution">
    <text evidence="2">The sequence shown here is derived from an EMBL/GenBank/DDBJ whole genome shotgun (WGS) entry which is preliminary data.</text>
</comment>
<dbReference type="EMBL" id="JBHMFI010000001">
    <property type="protein sequence ID" value="MFB9073260.1"/>
    <property type="molecule type" value="Genomic_DNA"/>
</dbReference>
<dbReference type="Proteomes" id="UP001589575">
    <property type="component" value="Unassembled WGS sequence"/>
</dbReference>
<reference evidence="2 3" key="1">
    <citation type="submission" date="2024-09" db="EMBL/GenBank/DDBJ databases">
        <authorList>
            <person name="Sun Q."/>
            <person name="Mori K."/>
        </authorList>
    </citation>
    <scope>NUCLEOTIDE SEQUENCE [LARGE SCALE GENOMIC DNA]</scope>
    <source>
        <strain evidence="2 3">CCM 7609</strain>
    </source>
</reference>